<accession>A0A6A6D6V6</accession>
<dbReference type="RefSeq" id="XP_033674861.1">
    <property type="nucleotide sequence ID" value="XM_033810255.1"/>
</dbReference>
<sequence length="172" mass="19847">FRAYNNMQARSPLLTQWETTLIIYFLGDLSAQTVQTNAYTEARYEPIRGFRAMFIGGIISIPSYKWFLWLGRNFNYASHLKSLAAKIVVSQMLFTPIFNTYFFSMQTLLSGGSLKDARDRVVATVPVSWKNSWKLWPAVTAFTFTFIRPQNRSVFAGVVAIGWQTYLSWLNR</sequence>
<dbReference type="GO" id="GO:0005739">
    <property type="term" value="C:mitochondrion"/>
    <property type="evidence" value="ECO:0007669"/>
    <property type="project" value="TreeGrafter"/>
</dbReference>
<keyword evidence="4 6" id="KW-1133">Transmembrane helix</keyword>
<gene>
    <name evidence="7" type="ORF">M409DRAFT_32448</name>
</gene>
<dbReference type="OrthoDB" id="430207at2759"/>
<dbReference type="InterPro" id="IPR007248">
    <property type="entry name" value="Mpv17_PMP22"/>
</dbReference>
<proteinExistence type="inferred from homology"/>
<feature type="transmembrane region" description="Helical" evidence="6">
    <location>
        <begin position="83"/>
        <end position="103"/>
    </location>
</feature>
<comment type="similarity">
    <text evidence="2 6">Belongs to the peroxisomal membrane protein PXMP2/4 family.</text>
</comment>
<evidence type="ECO:0000313" key="7">
    <source>
        <dbReference type="EMBL" id="KAF2173972.1"/>
    </source>
</evidence>
<dbReference type="EMBL" id="ML993579">
    <property type="protein sequence ID" value="KAF2173972.1"/>
    <property type="molecule type" value="Genomic_DNA"/>
</dbReference>
<evidence type="ECO:0000313" key="8">
    <source>
        <dbReference type="Proteomes" id="UP000799537"/>
    </source>
</evidence>
<organism evidence="7 8">
    <name type="scientific">Zasmidium cellare ATCC 36951</name>
    <dbReference type="NCBI Taxonomy" id="1080233"/>
    <lineage>
        <taxon>Eukaryota</taxon>
        <taxon>Fungi</taxon>
        <taxon>Dikarya</taxon>
        <taxon>Ascomycota</taxon>
        <taxon>Pezizomycotina</taxon>
        <taxon>Dothideomycetes</taxon>
        <taxon>Dothideomycetidae</taxon>
        <taxon>Mycosphaerellales</taxon>
        <taxon>Mycosphaerellaceae</taxon>
        <taxon>Zasmidium</taxon>
    </lineage>
</organism>
<evidence type="ECO:0000256" key="4">
    <source>
        <dbReference type="ARBA" id="ARBA00022989"/>
    </source>
</evidence>
<keyword evidence="8" id="KW-1185">Reference proteome</keyword>
<keyword evidence="5 6" id="KW-0472">Membrane</keyword>
<reference evidence="7" key="1">
    <citation type="journal article" date="2020" name="Stud. Mycol.">
        <title>101 Dothideomycetes genomes: a test case for predicting lifestyles and emergence of pathogens.</title>
        <authorList>
            <person name="Haridas S."/>
            <person name="Albert R."/>
            <person name="Binder M."/>
            <person name="Bloem J."/>
            <person name="Labutti K."/>
            <person name="Salamov A."/>
            <person name="Andreopoulos B."/>
            <person name="Baker S."/>
            <person name="Barry K."/>
            <person name="Bills G."/>
            <person name="Bluhm B."/>
            <person name="Cannon C."/>
            <person name="Castanera R."/>
            <person name="Culley D."/>
            <person name="Daum C."/>
            <person name="Ezra D."/>
            <person name="Gonzalez J."/>
            <person name="Henrissat B."/>
            <person name="Kuo A."/>
            <person name="Liang C."/>
            <person name="Lipzen A."/>
            <person name="Lutzoni F."/>
            <person name="Magnuson J."/>
            <person name="Mondo S."/>
            <person name="Nolan M."/>
            <person name="Ohm R."/>
            <person name="Pangilinan J."/>
            <person name="Park H.-J."/>
            <person name="Ramirez L."/>
            <person name="Alfaro M."/>
            <person name="Sun H."/>
            <person name="Tritt A."/>
            <person name="Yoshinaga Y."/>
            <person name="Zwiers L.-H."/>
            <person name="Turgeon B."/>
            <person name="Goodwin S."/>
            <person name="Spatafora J."/>
            <person name="Crous P."/>
            <person name="Grigoriev I."/>
        </authorList>
    </citation>
    <scope>NUCLEOTIDE SEQUENCE</scope>
    <source>
        <strain evidence="7">ATCC 36951</strain>
    </source>
</reference>
<dbReference type="PANTHER" id="PTHR11266">
    <property type="entry name" value="PEROXISOMAL MEMBRANE PROTEIN 2, PXMP2 MPV17"/>
    <property type="match status" value="1"/>
</dbReference>
<protein>
    <recommendedName>
        <fullName evidence="9">Mpv17/PMP22 family protein</fullName>
    </recommendedName>
</protein>
<feature type="non-terminal residue" evidence="7">
    <location>
        <position position="172"/>
    </location>
</feature>
<feature type="non-terminal residue" evidence="7">
    <location>
        <position position="1"/>
    </location>
</feature>
<evidence type="ECO:0000256" key="6">
    <source>
        <dbReference type="RuleBase" id="RU363053"/>
    </source>
</evidence>
<evidence type="ECO:0000256" key="5">
    <source>
        <dbReference type="ARBA" id="ARBA00023136"/>
    </source>
</evidence>
<dbReference type="GeneID" id="54563527"/>
<comment type="subcellular location">
    <subcellularLocation>
        <location evidence="1">Membrane</location>
        <topology evidence="1">Multi-pass membrane protein</topology>
    </subcellularLocation>
</comment>
<dbReference type="Proteomes" id="UP000799537">
    <property type="component" value="Unassembled WGS sequence"/>
</dbReference>
<dbReference type="Pfam" id="PF04117">
    <property type="entry name" value="Mpv17_PMP22"/>
    <property type="match status" value="1"/>
</dbReference>
<keyword evidence="3 6" id="KW-0812">Transmembrane</keyword>
<evidence type="ECO:0000256" key="1">
    <source>
        <dbReference type="ARBA" id="ARBA00004141"/>
    </source>
</evidence>
<dbReference type="AlphaFoldDB" id="A0A6A6D6V6"/>
<name>A0A6A6D6V6_ZASCE</name>
<evidence type="ECO:0008006" key="9">
    <source>
        <dbReference type="Google" id="ProtNLM"/>
    </source>
</evidence>
<evidence type="ECO:0000256" key="3">
    <source>
        <dbReference type="ARBA" id="ARBA00022692"/>
    </source>
</evidence>
<dbReference type="GO" id="GO:0016020">
    <property type="term" value="C:membrane"/>
    <property type="evidence" value="ECO:0007669"/>
    <property type="project" value="UniProtKB-SubCell"/>
</dbReference>
<dbReference type="PANTHER" id="PTHR11266:SF113">
    <property type="entry name" value="MEMBRANE PROTEIN, MPV17_PMP22 FAMILY, PUTATIVE (AFU_ORTHOLOGUE AFUA_1G13840)-RELATED"/>
    <property type="match status" value="1"/>
</dbReference>
<evidence type="ECO:0000256" key="2">
    <source>
        <dbReference type="ARBA" id="ARBA00006824"/>
    </source>
</evidence>
<feature type="transmembrane region" description="Helical" evidence="6">
    <location>
        <begin position="52"/>
        <end position="71"/>
    </location>
</feature>